<proteinExistence type="predicted"/>
<keyword evidence="1" id="KW-0812">Transmembrane</keyword>
<accession>A0A1B1NN74</accession>
<dbReference type="Pfam" id="PF21742">
    <property type="entry name" value="DUF6868"/>
    <property type="match status" value="1"/>
</dbReference>
<organism evidence="4 6">
    <name type="scientific">Vibrio scophthalmi</name>
    <dbReference type="NCBI Taxonomy" id="45658"/>
    <lineage>
        <taxon>Bacteria</taxon>
        <taxon>Pseudomonadati</taxon>
        <taxon>Pseudomonadota</taxon>
        <taxon>Gammaproteobacteria</taxon>
        <taxon>Vibrionales</taxon>
        <taxon>Vibrionaceae</taxon>
        <taxon>Vibrio</taxon>
    </lineage>
</organism>
<dbReference type="PATRIC" id="fig|45658.6.peg.1340"/>
<evidence type="ECO:0000313" key="5">
    <source>
        <dbReference type="Proteomes" id="UP000092528"/>
    </source>
</evidence>
<evidence type="ECO:0000259" key="2">
    <source>
        <dbReference type="Pfam" id="PF21742"/>
    </source>
</evidence>
<evidence type="ECO:0000313" key="6">
    <source>
        <dbReference type="Proteomes" id="UP000095131"/>
    </source>
</evidence>
<reference evidence="3 5" key="1">
    <citation type="submission" date="2016-07" db="EMBL/GenBank/DDBJ databases">
        <title>Genome sequencing of Vibrio scophthalmi strain VS-05, an isolated from Paralichthys olivaceus.</title>
        <authorList>
            <person name="Han H.-J."/>
        </authorList>
    </citation>
    <scope>NUCLEOTIDE SEQUENCE [LARGE SCALE GENOMIC DNA]</scope>
    <source>
        <strain evidence="3 5">VS-05</strain>
    </source>
</reference>
<dbReference type="InterPro" id="IPR049220">
    <property type="entry name" value="DUF6868"/>
</dbReference>
<gene>
    <name evidence="4" type="ORF">VSF3289_01941</name>
    <name evidence="3" type="ORF">VSVS05_01604</name>
</gene>
<dbReference type="EMBL" id="CP016414">
    <property type="protein sequence ID" value="ANU36729.1"/>
    <property type="molecule type" value="Genomic_DNA"/>
</dbReference>
<keyword evidence="1" id="KW-1133">Transmembrane helix</keyword>
<evidence type="ECO:0000313" key="4">
    <source>
        <dbReference type="EMBL" id="ODS11674.1"/>
    </source>
</evidence>
<keyword evidence="5" id="KW-1185">Reference proteome</keyword>
<sequence length="80" mass="9278">MDIEVLRAFFGWCSVLNLLVLIVAGFSLFNGQERIMSIHRQFIALSDDELKAQYFRYLATYKLLILVFNVVPYVALYIIA</sequence>
<dbReference type="OrthoDB" id="5472096at2"/>
<dbReference type="Proteomes" id="UP000092528">
    <property type="component" value="Chromosome 1"/>
</dbReference>
<name>A0A1B1NN74_9VIBR</name>
<evidence type="ECO:0000256" key="1">
    <source>
        <dbReference type="SAM" id="Phobius"/>
    </source>
</evidence>
<dbReference type="EMBL" id="MDCJ01000002">
    <property type="protein sequence ID" value="ODS11674.1"/>
    <property type="molecule type" value="Genomic_DNA"/>
</dbReference>
<dbReference type="RefSeq" id="WP_005594771.1">
    <property type="nucleotide sequence ID" value="NZ_CP016307.1"/>
</dbReference>
<feature type="transmembrane region" description="Helical" evidence="1">
    <location>
        <begin position="6"/>
        <end position="29"/>
    </location>
</feature>
<reference evidence="4 6" key="2">
    <citation type="submission" date="2016-08" db="EMBL/GenBank/DDBJ databases">
        <title>Genome sequencing of Vibrio scophthalmi strain FP3289, an isolated from Paralichthys olivaceus.</title>
        <authorList>
            <person name="Han H.-J."/>
        </authorList>
    </citation>
    <scope>NUCLEOTIDE SEQUENCE [LARGE SCALE GENOMIC DNA]</scope>
    <source>
        <strain evidence="4 6">FP3289</strain>
    </source>
</reference>
<dbReference type="Proteomes" id="UP000095131">
    <property type="component" value="Unassembled WGS sequence"/>
</dbReference>
<feature type="transmembrane region" description="Helical" evidence="1">
    <location>
        <begin position="59"/>
        <end position="79"/>
    </location>
</feature>
<dbReference type="AlphaFoldDB" id="A0A1B1NN74"/>
<dbReference type="KEGG" id="vsc:VSVS12_01393"/>
<feature type="domain" description="DUF6868" evidence="2">
    <location>
        <begin position="1"/>
        <end position="79"/>
    </location>
</feature>
<protein>
    <recommendedName>
        <fullName evidence="2">DUF6868 domain-containing protein</fullName>
    </recommendedName>
</protein>
<dbReference type="GeneID" id="96873413"/>
<evidence type="ECO:0000313" key="3">
    <source>
        <dbReference type="EMBL" id="ANU36729.1"/>
    </source>
</evidence>
<keyword evidence="1" id="KW-0472">Membrane</keyword>